<name>A0A382TV39_9ZZZZ</name>
<feature type="non-terminal residue" evidence="7">
    <location>
        <position position="1"/>
    </location>
</feature>
<gene>
    <name evidence="7" type="ORF">METZ01_LOCUS378215</name>
</gene>
<evidence type="ECO:0000313" key="7">
    <source>
        <dbReference type="EMBL" id="SVD25361.1"/>
    </source>
</evidence>
<protein>
    <recommendedName>
        <fullName evidence="6">Alpha-D-phosphohexomutase C-terminal domain-containing protein</fullName>
    </recommendedName>
</protein>
<dbReference type="PANTHER" id="PTHR43771">
    <property type="entry name" value="PHOSPHOMANNOMUTASE"/>
    <property type="match status" value="1"/>
</dbReference>
<keyword evidence="3" id="KW-0479">Metal-binding</keyword>
<sequence>YGFDDAIYAACRILQIVAFSKVKVSKMLIDVPKTAATPEIRVDCPDDRKFEIVRELTESFKKKYDVVDIDGVRVNFDNGWALIRASNTQPVIVFRFEANNADQLDGIISLVRKAMSKYDSIVTLGQELC</sequence>
<organism evidence="7">
    <name type="scientific">marine metagenome</name>
    <dbReference type="NCBI Taxonomy" id="408172"/>
    <lineage>
        <taxon>unclassified sequences</taxon>
        <taxon>metagenomes</taxon>
        <taxon>ecological metagenomes</taxon>
    </lineage>
</organism>
<dbReference type="InterPro" id="IPR005843">
    <property type="entry name" value="A-D-PHexomutase_C"/>
</dbReference>
<dbReference type="PANTHER" id="PTHR43771:SF2">
    <property type="entry name" value="PHOSPHOMANNOMUTASE_PHOSPHOGLUCOMUTASE"/>
    <property type="match status" value="1"/>
</dbReference>
<evidence type="ECO:0000256" key="5">
    <source>
        <dbReference type="ARBA" id="ARBA00023235"/>
    </source>
</evidence>
<evidence type="ECO:0000256" key="4">
    <source>
        <dbReference type="ARBA" id="ARBA00022842"/>
    </source>
</evidence>
<dbReference type="SUPFAM" id="SSF55957">
    <property type="entry name" value="Phosphoglucomutase, C-terminal domain"/>
    <property type="match status" value="1"/>
</dbReference>
<dbReference type="AlphaFoldDB" id="A0A382TV39"/>
<dbReference type="InterPro" id="IPR036900">
    <property type="entry name" value="A-D-PHexomutase_C_sf"/>
</dbReference>
<dbReference type="GO" id="GO:0046872">
    <property type="term" value="F:metal ion binding"/>
    <property type="evidence" value="ECO:0007669"/>
    <property type="project" value="UniProtKB-KW"/>
</dbReference>
<dbReference type="Pfam" id="PF00408">
    <property type="entry name" value="PGM_PMM_IV"/>
    <property type="match status" value="1"/>
</dbReference>
<keyword evidence="2" id="KW-0597">Phosphoprotein</keyword>
<dbReference type="Gene3D" id="3.30.310.50">
    <property type="entry name" value="Alpha-D-phosphohexomutase, C-terminal domain"/>
    <property type="match status" value="1"/>
</dbReference>
<keyword evidence="4" id="KW-0460">Magnesium</keyword>
<evidence type="ECO:0000259" key="6">
    <source>
        <dbReference type="Pfam" id="PF00408"/>
    </source>
</evidence>
<proteinExistence type="predicted"/>
<feature type="domain" description="Alpha-D-phosphohexomutase C-terminal" evidence="6">
    <location>
        <begin position="39"/>
        <end position="108"/>
    </location>
</feature>
<evidence type="ECO:0000256" key="1">
    <source>
        <dbReference type="ARBA" id="ARBA00001946"/>
    </source>
</evidence>
<evidence type="ECO:0000256" key="3">
    <source>
        <dbReference type="ARBA" id="ARBA00022723"/>
    </source>
</evidence>
<dbReference type="GO" id="GO:0016868">
    <property type="term" value="F:intramolecular phosphotransferase activity"/>
    <property type="evidence" value="ECO:0007669"/>
    <property type="project" value="InterPro"/>
</dbReference>
<keyword evidence="5" id="KW-0413">Isomerase</keyword>
<evidence type="ECO:0000256" key="2">
    <source>
        <dbReference type="ARBA" id="ARBA00022553"/>
    </source>
</evidence>
<reference evidence="7" key="1">
    <citation type="submission" date="2018-05" db="EMBL/GenBank/DDBJ databases">
        <authorList>
            <person name="Lanie J.A."/>
            <person name="Ng W.-L."/>
            <person name="Kazmierczak K.M."/>
            <person name="Andrzejewski T.M."/>
            <person name="Davidsen T.M."/>
            <person name="Wayne K.J."/>
            <person name="Tettelin H."/>
            <person name="Glass J.I."/>
            <person name="Rusch D."/>
            <person name="Podicherti R."/>
            <person name="Tsui H.-C.T."/>
            <person name="Winkler M.E."/>
        </authorList>
    </citation>
    <scope>NUCLEOTIDE SEQUENCE</scope>
</reference>
<accession>A0A382TV39</accession>
<comment type="cofactor">
    <cofactor evidence="1">
        <name>Mg(2+)</name>
        <dbReference type="ChEBI" id="CHEBI:18420"/>
    </cofactor>
</comment>
<dbReference type="EMBL" id="UINC01139050">
    <property type="protein sequence ID" value="SVD25361.1"/>
    <property type="molecule type" value="Genomic_DNA"/>
</dbReference>